<dbReference type="InterPro" id="IPR002321">
    <property type="entry name" value="Cyt_c_II"/>
</dbReference>
<keyword evidence="3" id="KW-0479">Metal-binding</keyword>
<evidence type="ECO:0000256" key="2">
    <source>
        <dbReference type="ARBA" id="ARBA00022617"/>
    </source>
</evidence>
<evidence type="ECO:0000256" key="4">
    <source>
        <dbReference type="ARBA" id="ARBA00022982"/>
    </source>
</evidence>
<keyword evidence="6" id="KW-0732">Signal</keyword>
<sequence length="162" mass="15918">MTHPKTISLAALGMSAALVAVALAGSGTIAVAASPAASAIATRQANFKKMGGAMKVLKDQISSGAISKPQAVAAAKTLAATGRAQAGLFPNGSGASAGVKTDALPAVWSNRAAFDGQMKGFIAQADKMVAAANSGNLDAVTAQFKAVGGACASCHKQFRADT</sequence>
<evidence type="ECO:0000256" key="1">
    <source>
        <dbReference type="ARBA" id="ARBA00022448"/>
    </source>
</evidence>
<evidence type="ECO:0000256" key="3">
    <source>
        <dbReference type="ARBA" id="ARBA00022723"/>
    </source>
</evidence>
<dbReference type="PRINTS" id="PR00608">
    <property type="entry name" value="CYTCHROMECII"/>
</dbReference>
<name>A0ABV6CTL6_9SPHN</name>
<feature type="chain" id="PRO_5046162259" evidence="6">
    <location>
        <begin position="25"/>
        <end position="162"/>
    </location>
</feature>
<dbReference type="PROSITE" id="PS51009">
    <property type="entry name" value="CYTCII"/>
    <property type="match status" value="1"/>
</dbReference>
<keyword evidence="2" id="KW-0349">Heme</keyword>
<evidence type="ECO:0000256" key="5">
    <source>
        <dbReference type="ARBA" id="ARBA00023004"/>
    </source>
</evidence>
<dbReference type="Pfam" id="PF01322">
    <property type="entry name" value="Cytochrom_C_2"/>
    <property type="match status" value="1"/>
</dbReference>
<dbReference type="Proteomes" id="UP001589798">
    <property type="component" value="Unassembled WGS sequence"/>
</dbReference>
<accession>A0ABV6CTL6</accession>
<keyword evidence="8" id="KW-1185">Reference proteome</keyword>
<dbReference type="PIRSF" id="PIRSF000027">
    <property type="entry name" value="Cytc_c_prime"/>
    <property type="match status" value="1"/>
</dbReference>
<keyword evidence="4" id="KW-0249">Electron transport</keyword>
<evidence type="ECO:0000313" key="7">
    <source>
        <dbReference type="EMBL" id="MFC0204072.1"/>
    </source>
</evidence>
<reference evidence="7 8" key="1">
    <citation type="submission" date="2024-09" db="EMBL/GenBank/DDBJ databases">
        <authorList>
            <person name="Sun Q."/>
            <person name="Mori K."/>
        </authorList>
    </citation>
    <scope>NUCLEOTIDE SEQUENCE [LARGE SCALE GENOMIC DNA]</scope>
    <source>
        <strain evidence="7 8">CCM 7706</strain>
    </source>
</reference>
<protein>
    <submittedName>
        <fullName evidence="7">C-type cytochrome</fullName>
    </submittedName>
</protein>
<comment type="caution">
    <text evidence="7">The sequence shown here is derived from an EMBL/GenBank/DDBJ whole genome shotgun (WGS) entry which is preliminary data.</text>
</comment>
<dbReference type="RefSeq" id="WP_379486836.1">
    <property type="nucleotide sequence ID" value="NZ_JBHLWK010000010.1"/>
</dbReference>
<dbReference type="Gene3D" id="1.20.120.10">
    <property type="entry name" value="Cytochrome c/b562"/>
    <property type="match status" value="1"/>
</dbReference>
<keyword evidence="1" id="KW-0813">Transport</keyword>
<dbReference type="SUPFAM" id="SSF47175">
    <property type="entry name" value="Cytochromes"/>
    <property type="match status" value="1"/>
</dbReference>
<evidence type="ECO:0000313" key="8">
    <source>
        <dbReference type="Proteomes" id="UP001589798"/>
    </source>
</evidence>
<proteinExistence type="predicted"/>
<dbReference type="InterPro" id="IPR010980">
    <property type="entry name" value="Cyt_c/b562"/>
</dbReference>
<gene>
    <name evidence="7" type="ORF">ACFFJC_07270</name>
</gene>
<evidence type="ECO:0000256" key="6">
    <source>
        <dbReference type="SAM" id="SignalP"/>
    </source>
</evidence>
<dbReference type="InterPro" id="IPR012127">
    <property type="entry name" value="Cyt_c_prime"/>
</dbReference>
<feature type="signal peptide" evidence="6">
    <location>
        <begin position="1"/>
        <end position="24"/>
    </location>
</feature>
<dbReference type="InterPro" id="IPR015984">
    <property type="entry name" value="Cyt_c_prime_subgr"/>
</dbReference>
<organism evidence="7 8">
    <name type="scientific">Novosphingobium soli</name>
    <dbReference type="NCBI Taxonomy" id="574956"/>
    <lineage>
        <taxon>Bacteria</taxon>
        <taxon>Pseudomonadati</taxon>
        <taxon>Pseudomonadota</taxon>
        <taxon>Alphaproteobacteria</taxon>
        <taxon>Sphingomonadales</taxon>
        <taxon>Sphingomonadaceae</taxon>
        <taxon>Novosphingobium</taxon>
    </lineage>
</organism>
<dbReference type="EMBL" id="JBHLWK010000010">
    <property type="protein sequence ID" value="MFC0204072.1"/>
    <property type="molecule type" value="Genomic_DNA"/>
</dbReference>
<keyword evidence="5" id="KW-0408">Iron</keyword>